<sequence>MLIYKAGKASHFMDAQNKATSNWMRYVFCAMKEADKNLVAFQYKGGISTVH</sequence>
<protein>
    <recommendedName>
        <fullName evidence="1">SET domain-containing protein</fullName>
    </recommendedName>
</protein>
<reference evidence="2" key="2">
    <citation type="submission" date="2020-11" db="EMBL/GenBank/DDBJ databases">
        <authorList>
            <person name="McCartney M.A."/>
            <person name="Auch B."/>
            <person name="Kono T."/>
            <person name="Mallez S."/>
            <person name="Becker A."/>
            <person name="Gohl D.M."/>
            <person name="Silverstein K.A.T."/>
            <person name="Koren S."/>
            <person name="Bechman K.B."/>
            <person name="Herman A."/>
            <person name="Abrahante J.E."/>
            <person name="Garbe J."/>
        </authorList>
    </citation>
    <scope>NUCLEOTIDE SEQUENCE</scope>
    <source>
        <strain evidence="2">Duluth1</strain>
        <tissue evidence="2">Whole animal</tissue>
    </source>
</reference>
<evidence type="ECO:0000313" key="2">
    <source>
        <dbReference type="EMBL" id="KAH3897139.1"/>
    </source>
</evidence>
<proteinExistence type="predicted"/>
<feature type="domain" description="SET" evidence="1">
    <location>
        <begin position="2"/>
        <end position="47"/>
    </location>
</feature>
<organism evidence="2 3">
    <name type="scientific">Dreissena polymorpha</name>
    <name type="common">Zebra mussel</name>
    <name type="synonym">Mytilus polymorpha</name>
    <dbReference type="NCBI Taxonomy" id="45954"/>
    <lineage>
        <taxon>Eukaryota</taxon>
        <taxon>Metazoa</taxon>
        <taxon>Spiralia</taxon>
        <taxon>Lophotrochozoa</taxon>
        <taxon>Mollusca</taxon>
        <taxon>Bivalvia</taxon>
        <taxon>Autobranchia</taxon>
        <taxon>Heteroconchia</taxon>
        <taxon>Euheterodonta</taxon>
        <taxon>Imparidentia</taxon>
        <taxon>Neoheterodontei</taxon>
        <taxon>Myida</taxon>
        <taxon>Dreissenoidea</taxon>
        <taxon>Dreissenidae</taxon>
        <taxon>Dreissena</taxon>
    </lineage>
</organism>
<dbReference type="Gene3D" id="2.170.270.10">
    <property type="entry name" value="SET domain"/>
    <property type="match status" value="1"/>
</dbReference>
<comment type="caution">
    <text evidence="2">The sequence shown here is derived from an EMBL/GenBank/DDBJ whole genome shotgun (WGS) entry which is preliminary data.</text>
</comment>
<gene>
    <name evidence="2" type="ORF">DPMN_021324</name>
</gene>
<dbReference type="AlphaFoldDB" id="A0A9D4NNX2"/>
<dbReference type="Proteomes" id="UP000828390">
    <property type="component" value="Unassembled WGS sequence"/>
</dbReference>
<accession>A0A9D4NNX2</accession>
<dbReference type="Pfam" id="PF21549">
    <property type="entry name" value="PRDM2_PR"/>
    <property type="match status" value="1"/>
</dbReference>
<reference evidence="2" key="1">
    <citation type="journal article" date="2019" name="bioRxiv">
        <title>The Genome of the Zebra Mussel, Dreissena polymorpha: A Resource for Invasive Species Research.</title>
        <authorList>
            <person name="McCartney M.A."/>
            <person name="Auch B."/>
            <person name="Kono T."/>
            <person name="Mallez S."/>
            <person name="Zhang Y."/>
            <person name="Obille A."/>
            <person name="Becker A."/>
            <person name="Abrahante J.E."/>
            <person name="Garbe J."/>
            <person name="Badalamenti J.P."/>
            <person name="Herman A."/>
            <person name="Mangelson H."/>
            <person name="Liachko I."/>
            <person name="Sullivan S."/>
            <person name="Sone E.D."/>
            <person name="Koren S."/>
            <person name="Silverstein K.A.T."/>
            <person name="Beckman K.B."/>
            <person name="Gohl D.M."/>
        </authorList>
    </citation>
    <scope>NUCLEOTIDE SEQUENCE</scope>
    <source>
        <strain evidence="2">Duluth1</strain>
        <tissue evidence="2">Whole animal</tissue>
    </source>
</reference>
<name>A0A9D4NNX2_DREPO</name>
<dbReference type="InterPro" id="IPR046341">
    <property type="entry name" value="SET_dom_sf"/>
</dbReference>
<dbReference type="EMBL" id="JAIWYP010000001">
    <property type="protein sequence ID" value="KAH3897139.1"/>
    <property type="molecule type" value="Genomic_DNA"/>
</dbReference>
<evidence type="ECO:0000313" key="3">
    <source>
        <dbReference type="Proteomes" id="UP000828390"/>
    </source>
</evidence>
<keyword evidence="3" id="KW-1185">Reference proteome</keyword>
<evidence type="ECO:0000259" key="1">
    <source>
        <dbReference type="Pfam" id="PF21549"/>
    </source>
</evidence>
<dbReference type="InterPro" id="IPR001214">
    <property type="entry name" value="SET_dom"/>
</dbReference>